<dbReference type="Proteomes" id="UP000324832">
    <property type="component" value="Unassembled WGS sequence"/>
</dbReference>
<dbReference type="GO" id="GO:0051961">
    <property type="term" value="P:negative regulation of nervous system development"/>
    <property type="evidence" value="ECO:0007669"/>
    <property type="project" value="UniProtKB-ARBA"/>
</dbReference>
<evidence type="ECO:0000313" key="10">
    <source>
        <dbReference type="Proteomes" id="UP000324832"/>
    </source>
</evidence>
<evidence type="ECO:0000256" key="4">
    <source>
        <dbReference type="ARBA" id="ARBA00022786"/>
    </source>
</evidence>
<dbReference type="SUPFAM" id="SSF81383">
    <property type="entry name" value="F-box domain"/>
    <property type="match status" value="1"/>
</dbReference>
<evidence type="ECO:0000256" key="2">
    <source>
        <dbReference type="ARBA" id="ARBA00007328"/>
    </source>
</evidence>
<dbReference type="InterPro" id="IPR050672">
    <property type="entry name" value="FBXO45-Fsn/SPSB_families"/>
</dbReference>
<keyword evidence="10" id="KW-1185">Reference proteome</keyword>
<protein>
    <recommendedName>
        <fullName evidence="3">F-box/SPRY domain-containing protein 1</fullName>
    </recommendedName>
</protein>
<dbReference type="InterPro" id="IPR043136">
    <property type="entry name" value="B30.2/SPRY_sf"/>
</dbReference>
<dbReference type="GO" id="GO:0045202">
    <property type="term" value="C:synapse"/>
    <property type="evidence" value="ECO:0007669"/>
    <property type="project" value="UniProtKB-SubCell"/>
</dbReference>
<dbReference type="InterPro" id="IPR003877">
    <property type="entry name" value="SPRY_dom"/>
</dbReference>
<sequence length="278" mass="31858">MYYKRIARKNYGNRTMHQYSYSNGYVIAELVSDIILDNIFSFLSLKDLKSCMLVCKTWFRALSDENNDVWRYHCLRRLSEEVLRSELLSCLSTYKNKLRAYLHAWSPHDCSRNIYIKSNGFTLHRNPVAQSTDACRGKIGYSTGRHTWEVIWEGPLGTIAVIGVSTKEAPLQCQGYVGLLGIDENSWGWNLVDNVLLHNGENRGEFPHLTNCPKYQVGERLRVILDCDSGTLSFEKKYEFLGVAFRDLPYDTKLYPTVSAVYGNTEVSMIYTGLPMDG</sequence>
<dbReference type="UniPathway" id="UPA00143"/>
<reference evidence="9 10" key="1">
    <citation type="submission" date="2017-07" db="EMBL/GenBank/DDBJ databases">
        <authorList>
            <person name="Talla V."/>
            <person name="Backstrom N."/>
        </authorList>
    </citation>
    <scope>NUCLEOTIDE SEQUENCE [LARGE SCALE GENOMIC DNA]</scope>
</reference>
<evidence type="ECO:0000259" key="8">
    <source>
        <dbReference type="PROSITE" id="PS50188"/>
    </source>
</evidence>
<comment type="similarity">
    <text evidence="2">Belongs to the FBXO45/Fsn family.</text>
</comment>
<evidence type="ECO:0000256" key="6">
    <source>
        <dbReference type="ARBA" id="ARBA00023018"/>
    </source>
</evidence>
<dbReference type="PANTHER" id="PTHR12245">
    <property type="entry name" value="SPRY DOMAIN CONTAINING SOCS BOX PROTEIN"/>
    <property type="match status" value="1"/>
</dbReference>
<dbReference type="CDD" id="cd12907">
    <property type="entry name" value="SPRY_Fbox"/>
    <property type="match status" value="1"/>
</dbReference>
<dbReference type="GO" id="GO:0060386">
    <property type="term" value="P:synapse assembly involved in innervation"/>
    <property type="evidence" value="ECO:0007669"/>
    <property type="project" value="TreeGrafter"/>
</dbReference>
<dbReference type="FunFam" id="2.60.120.920:FF:000017">
    <property type="entry name" value="F-box/SPRY domain-containing protein 1"/>
    <property type="match status" value="1"/>
</dbReference>
<dbReference type="PANTHER" id="PTHR12245:SF7">
    <property type="entry name" value="F-BOX_SPRY DOMAIN-CONTAINING PROTEIN 1"/>
    <property type="match status" value="1"/>
</dbReference>
<dbReference type="SMART" id="SM00256">
    <property type="entry name" value="FBOX"/>
    <property type="match status" value="1"/>
</dbReference>
<dbReference type="SUPFAM" id="SSF49899">
    <property type="entry name" value="Concanavalin A-like lectins/glucanases"/>
    <property type="match status" value="1"/>
</dbReference>
<dbReference type="SMART" id="SM00449">
    <property type="entry name" value="SPRY"/>
    <property type="match status" value="1"/>
</dbReference>
<dbReference type="OrthoDB" id="2398163at2759"/>
<dbReference type="Pfam" id="PF00622">
    <property type="entry name" value="SPRY"/>
    <property type="match status" value="1"/>
</dbReference>
<dbReference type="Pfam" id="PF12937">
    <property type="entry name" value="F-box-like"/>
    <property type="match status" value="1"/>
</dbReference>
<dbReference type="InterPro" id="IPR001810">
    <property type="entry name" value="F-box_dom"/>
</dbReference>
<keyword evidence="6" id="KW-0770">Synapse</keyword>
<proteinExistence type="inferred from homology"/>
<dbReference type="GO" id="GO:0019005">
    <property type="term" value="C:SCF ubiquitin ligase complex"/>
    <property type="evidence" value="ECO:0007669"/>
    <property type="project" value="TreeGrafter"/>
</dbReference>
<comment type="subcellular location">
    <subcellularLocation>
        <location evidence="7">Synapse</location>
    </subcellularLocation>
</comment>
<organism evidence="9 10">
    <name type="scientific">Leptidea sinapis</name>
    <dbReference type="NCBI Taxonomy" id="189913"/>
    <lineage>
        <taxon>Eukaryota</taxon>
        <taxon>Metazoa</taxon>
        <taxon>Ecdysozoa</taxon>
        <taxon>Arthropoda</taxon>
        <taxon>Hexapoda</taxon>
        <taxon>Insecta</taxon>
        <taxon>Pterygota</taxon>
        <taxon>Neoptera</taxon>
        <taxon>Endopterygota</taxon>
        <taxon>Lepidoptera</taxon>
        <taxon>Glossata</taxon>
        <taxon>Ditrysia</taxon>
        <taxon>Papilionoidea</taxon>
        <taxon>Pieridae</taxon>
        <taxon>Dismorphiinae</taxon>
        <taxon>Leptidea</taxon>
    </lineage>
</organism>
<accession>A0A5E4PMZ5</accession>
<dbReference type="InterPro" id="IPR001870">
    <property type="entry name" value="B30.2/SPRY"/>
</dbReference>
<name>A0A5E4PMZ5_9NEOP</name>
<evidence type="ECO:0000256" key="7">
    <source>
        <dbReference type="ARBA" id="ARBA00034103"/>
    </source>
</evidence>
<evidence type="ECO:0000313" key="9">
    <source>
        <dbReference type="EMBL" id="VVC86702.1"/>
    </source>
</evidence>
<keyword evidence="4" id="KW-0833">Ubl conjugation pathway</keyword>
<dbReference type="InterPro" id="IPR036047">
    <property type="entry name" value="F-box-like_dom_sf"/>
</dbReference>
<feature type="domain" description="B30.2/SPRY" evidence="8">
    <location>
        <begin position="83"/>
        <end position="276"/>
    </location>
</feature>
<dbReference type="EMBL" id="FZQP02000015">
    <property type="protein sequence ID" value="VVC86702.1"/>
    <property type="molecule type" value="Genomic_DNA"/>
</dbReference>
<dbReference type="AlphaFoldDB" id="A0A5E4PMZ5"/>
<keyword evidence="5" id="KW-0524">Neurogenesis</keyword>
<comment type="pathway">
    <text evidence="1">Protein modification; protein ubiquitination.</text>
</comment>
<dbReference type="Gene3D" id="2.60.120.920">
    <property type="match status" value="1"/>
</dbReference>
<evidence type="ECO:0000256" key="1">
    <source>
        <dbReference type="ARBA" id="ARBA00004906"/>
    </source>
</evidence>
<dbReference type="GO" id="GO:0043161">
    <property type="term" value="P:proteasome-mediated ubiquitin-dependent protein catabolic process"/>
    <property type="evidence" value="ECO:0007669"/>
    <property type="project" value="TreeGrafter"/>
</dbReference>
<dbReference type="InterPro" id="IPR013320">
    <property type="entry name" value="ConA-like_dom_sf"/>
</dbReference>
<gene>
    <name evidence="9" type="ORF">LSINAPIS_LOCUS478</name>
</gene>
<evidence type="ECO:0000256" key="3">
    <source>
        <dbReference type="ARBA" id="ARBA00016614"/>
    </source>
</evidence>
<dbReference type="InterPro" id="IPR035784">
    <property type="entry name" value="SPRY_FBXO45"/>
</dbReference>
<dbReference type="GO" id="GO:0016567">
    <property type="term" value="P:protein ubiquitination"/>
    <property type="evidence" value="ECO:0007669"/>
    <property type="project" value="UniProtKB-UniPathway"/>
</dbReference>
<evidence type="ECO:0000256" key="5">
    <source>
        <dbReference type="ARBA" id="ARBA00022902"/>
    </source>
</evidence>
<dbReference type="Gene3D" id="1.20.1280.50">
    <property type="match status" value="1"/>
</dbReference>
<dbReference type="PROSITE" id="PS50188">
    <property type="entry name" value="B302_SPRY"/>
    <property type="match status" value="1"/>
</dbReference>